<accession>A0A371DI10</accession>
<proteinExistence type="predicted"/>
<protein>
    <submittedName>
        <fullName evidence="1">Uncharacterized protein</fullName>
    </submittedName>
</protein>
<reference evidence="1 2" key="1">
    <citation type="journal article" date="2018" name="Biotechnol. Biofuels">
        <title>Integrative visual omics of the white-rot fungus Polyporus brumalis exposes the biotechnological potential of its oxidative enzymes for delignifying raw plant biomass.</title>
        <authorList>
            <person name="Miyauchi S."/>
            <person name="Rancon A."/>
            <person name="Drula E."/>
            <person name="Hage H."/>
            <person name="Chaduli D."/>
            <person name="Favel A."/>
            <person name="Grisel S."/>
            <person name="Henrissat B."/>
            <person name="Herpoel-Gimbert I."/>
            <person name="Ruiz-Duenas F.J."/>
            <person name="Chevret D."/>
            <person name="Hainaut M."/>
            <person name="Lin J."/>
            <person name="Wang M."/>
            <person name="Pangilinan J."/>
            <person name="Lipzen A."/>
            <person name="Lesage-Meessen L."/>
            <person name="Navarro D."/>
            <person name="Riley R."/>
            <person name="Grigoriev I.V."/>
            <person name="Zhou S."/>
            <person name="Raouche S."/>
            <person name="Rosso M.N."/>
        </authorList>
    </citation>
    <scope>NUCLEOTIDE SEQUENCE [LARGE SCALE GENOMIC DNA]</scope>
    <source>
        <strain evidence="1 2">BRFM 1820</strain>
    </source>
</reference>
<dbReference type="EMBL" id="KZ857391">
    <property type="protein sequence ID" value="RDX52174.1"/>
    <property type="molecule type" value="Genomic_DNA"/>
</dbReference>
<dbReference type="InterPro" id="IPR036397">
    <property type="entry name" value="RNaseH_sf"/>
</dbReference>
<feature type="non-terminal residue" evidence="1">
    <location>
        <position position="110"/>
    </location>
</feature>
<sequence>MRLHLGSTEEHTVYEAEIVGTVLGAELLKTERYTPKHPSIALDSTSAIQASEITRPRPGHYLTDLFHTRIAAASGAHEPMARVVMRWVPGHMEVHGNETADEEAKKAAHG</sequence>
<dbReference type="OrthoDB" id="2747626at2759"/>
<organism evidence="1 2">
    <name type="scientific">Lentinus brumalis</name>
    <dbReference type="NCBI Taxonomy" id="2498619"/>
    <lineage>
        <taxon>Eukaryota</taxon>
        <taxon>Fungi</taxon>
        <taxon>Dikarya</taxon>
        <taxon>Basidiomycota</taxon>
        <taxon>Agaricomycotina</taxon>
        <taxon>Agaricomycetes</taxon>
        <taxon>Polyporales</taxon>
        <taxon>Polyporaceae</taxon>
        <taxon>Lentinus</taxon>
    </lineage>
</organism>
<dbReference type="GO" id="GO:0003676">
    <property type="term" value="F:nucleic acid binding"/>
    <property type="evidence" value="ECO:0007669"/>
    <property type="project" value="InterPro"/>
</dbReference>
<name>A0A371DI10_9APHY</name>
<dbReference type="InterPro" id="IPR012337">
    <property type="entry name" value="RNaseH-like_sf"/>
</dbReference>
<dbReference type="AlphaFoldDB" id="A0A371DI10"/>
<dbReference type="Proteomes" id="UP000256964">
    <property type="component" value="Unassembled WGS sequence"/>
</dbReference>
<dbReference type="SUPFAM" id="SSF53098">
    <property type="entry name" value="Ribonuclease H-like"/>
    <property type="match status" value="1"/>
</dbReference>
<keyword evidence="2" id="KW-1185">Reference proteome</keyword>
<dbReference type="CDD" id="cd09276">
    <property type="entry name" value="Rnase_HI_RT_non_LTR"/>
    <property type="match status" value="1"/>
</dbReference>
<dbReference type="Gene3D" id="3.30.420.10">
    <property type="entry name" value="Ribonuclease H-like superfamily/Ribonuclease H"/>
    <property type="match status" value="1"/>
</dbReference>
<evidence type="ECO:0000313" key="1">
    <source>
        <dbReference type="EMBL" id="RDX52174.1"/>
    </source>
</evidence>
<dbReference type="STRING" id="139420.A0A371DI10"/>
<evidence type="ECO:0000313" key="2">
    <source>
        <dbReference type="Proteomes" id="UP000256964"/>
    </source>
</evidence>
<gene>
    <name evidence="1" type="ORF">OH76DRAFT_1345663</name>
</gene>